<dbReference type="AlphaFoldDB" id="F0B9S2"/>
<reference evidence="1 2" key="1">
    <citation type="journal article" date="2011" name="BMC Genomics">
        <title>Comparative genomics reveals diversity among xanthomonads infecting tomato and pepper.</title>
        <authorList>
            <person name="Potnis N."/>
            <person name="Krasileva K."/>
            <person name="Chow V."/>
            <person name="Almeida N.F."/>
            <person name="Patil P.B."/>
            <person name="Ryan R.P."/>
            <person name="Sharlach M."/>
            <person name="Behlau F."/>
            <person name="Dow J.M."/>
            <person name="Momol M.T."/>
            <person name="White F.F."/>
            <person name="Preston J.F."/>
            <person name="Vinatzer B.A."/>
            <person name="Koebnik R."/>
            <person name="Setubal J.C."/>
            <person name="Norman D.J."/>
            <person name="Staskawicz B.J."/>
            <person name="Jones J.B."/>
        </authorList>
    </citation>
    <scope>NUCLEOTIDE SEQUENCE [LARGE SCALE GENOMIC DNA]</scope>
    <source>
        <strain evidence="1 2">ATCC 35937</strain>
    </source>
</reference>
<evidence type="ECO:0000313" key="2">
    <source>
        <dbReference type="Proteomes" id="UP000003299"/>
    </source>
</evidence>
<dbReference type="Proteomes" id="UP000003299">
    <property type="component" value="Unassembled WGS sequence"/>
</dbReference>
<sequence>MGRERFASQSLLQLDSHQYSEVRPASYASIDCM</sequence>
<protein>
    <submittedName>
        <fullName evidence="1">Uncharacterized protein</fullName>
    </submittedName>
</protein>
<organism evidence="1 2">
    <name type="scientific">Xanthomonas vesicatoria ATCC 35937</name>
    <dbReference type="NCBI Taxonomy" id="925775"/>
    <lineage>
        <taxon>Bacteria</taxon>
        <taxon>Pseudomonadati</taxon>
        <taxon>Pseudomonadota</taxon>
        <taxon>Gammaproteobacteria</taxon>
        <taxon>Lysobacterales</taxon>
        <taxon>Lysobacteraceae</taxon>
        <taxon>Xanthomonas</taxon>
    </lineage>
</organism>
<comment type="caution">
    <text evidence="1">The sequence shown here is derived from an EMBL/GenBank/DDBJ whole genome shotgun (WGS) entry which is preliminary data.</text>
</comment>
<proteinExistence type="predicted"/>
<evidence type="ECO:0000313" key="1">
    <source>
        <dbReference type="EMBL" id="EGD10771.1"/>
    </source>
</evidence>
<accession>F0B9S2</accession>
<dbReference type="EMBL" id="AEQV01000019">
    <property type="protein sequence ID" value="EGD10771.1"/>
    <property type="molecule type" value="Genomic_DNA"/>
</dbReference>
<gene>
    <name evidence="1" type="ORF">XVE_0826</name>
</gene>
<name>F0B9S2_9XANT</name>